<evidence type="ECO:0000313" key="2">
    <source>
        <dbReference type="EMBL" id="XCA47315.1"/>
    </source>
</evidence>
<name>A0AAU7YNF9_9PHYC</name>
<dbReference type="EMBL" id="PP911589">
    <property type="protein sequence ID" value="XCA47315.1"/>
    <property type="molecule type" value="Genomic_DNA"/>
</dbReference>
<sequence>MTNLDIKCSAAQPSIVLSDPSNSRYQTGIGSVHVSGVGQRMDFYTGDSGTNGTLLTSAHSRMSILAGGNVGVGTTAPAAIFEVVGGYTTSPIKKTAPTAPTNEYNFVLNGPRPGTTTHGATHFINGSTRNDDGGNNTYTIRNDSGQLRLGHSSYTTIFDGNHLRMNQGDNSFFHFGPNGTWGGELYVGATTNRSTSAPKAQVISTDGNLHLDSGSTKGLYLNHHTGNIMTPIYRKGPQYWNGRPMVMVGKNNGRVYNGSYVLFDVVGYNDGSMYNSSNGRFTAPWTGYYLFTTTLLGGEREVNANTRWYLNGSDVGWGAAHYNLGNGFNFNYSNARNGLSSQMIYYIYAGHYMQMYIVGGSIYGSSYIHSTTTCIYLGGKY</sequence>
<evidence type="ECO:0000259" key="1">
    <source>
        <dbReference type="Pfam" id="PF00386"/>
    </source>
</evidence>
<accession>A0AAU7YNF9</accession>
<dbReference type="Gene3D" id="2.60.120.40">
    <property type="match status" value="1"/>
</dbReference>
<proteinExistence type="predicted"/>
<feature type="domain" description="C1q" evidence="1">
    <location>
        <begin position="257"/>
        <end position="296"/>
    </location>
</feature>
<dbReference type="SUPFAM" id="SSF49842">
    <property type="entry name" value="TNF-like"/>
    <property type="match status" value="1"/>
</dbReference>
<organism evidence="2">
    <name type="scientific">Micromonas commoda virus</name>
    <dbReference type="NCBI Taxonomy" id="3057169"/>
    <lineage>
        <taxon>Viruses</taxon>
        <taxon>Varidnaviria</taxon>
        <taxon>Bamfordvirae</taxon>
        <taxon>Nucleocytoviricota</taxon>
        <taxon>Megaviricetes</taxon>
        <taxon>Algavirales</taxon>
        <taxon>Phycodnaviridae</taxon>
    </lineage>
</organism>
<dbReference type="Pfam" id="PF00386">
    <property type="entry name" value="C1q"/>
    <property type="match status" value="1"/>
</dbReference>
<dbReference type="InterPro" id="IPR001073">
    <property type="entry name" value="C1q_dom"/>
</dbReference>
<protein>
    <recommendedName>
        <fullName evidence="1">C1q domain-containing protein</fullName>
    </recommendedName>
</protein>
<reference evidence="2" key="1">
    <citation type="submission" date="2024-06" db="EMBL/GenBank/DDBJ databases">
        <title>Evidence of context-dependent and transient costs of resisting viral infection in isolates of the marine microalga Micromonas sp. (class Mamiellophyceae).</title>
        <authorList>
            <person name="Bedi de Silva A."/>
            <person name="Schvarcz C.R."/>
            <person name="Steward G.R."/>
            <person name="Edwards K.F."/>
        </authorList>
    </citation>
    <scope>NUCLEOTIDE SEQUENCE</scope>
    <source>
        <strain evidence="2">McV-KB2</strain>
    </source>
</reference>
<dbReference type="InterPro" id="IPR008983">
    <property type="entry name" value="Tumour_necrosis_fac-like_dom"/>
</dbReference>